<keyword evidence="16" id="KW-1185">Reference proteome</keyword>
<evidence type="ECO:0000256" key="7">
    <source>
        <dbReference type="ARBA" id="ARBA00022989"/>
    </source>
</evidence>
<dbReference type="GO" id="GO:0006952">
    <property type="term" value="P:defense response"/>
    <property type="evidence" value="ECO:0007669"/>
    <property type="project" value="TreeGrafter"/>
</dbReference>
<protein>
    <recommendedName>
        <fullName evidence="17">NADPH oxidase 5</fullName>
    </recommendedName>
</protein>
<dbReference type="Pfam" id="PF08022">
    <property type="entry name" value="FAD_binding_8"/>
    <property type="match status" value="1"/>
</dbReference>
<keyword evidence="8" id="KW-0560">Oxidoreductase</keyword>
<dbReference type="PROSITE" id="PS51384">
    <property type="entry name" value="FAD_FR"/>
    <property type="match status" value="1"/>
</dbReference>
<dbReference type="Pfam" id="PF13202">
    <property type="entry name" value="EF-hand_5"/>
    <property type="match status" value="1"/>
</dbReference>
<dbReference type="InterPro" id="IPR018247">
    <property type="entry name" value="EF_Hand_1_Ca_BS"/>
</dbReference>
<evidence type="ECO:0008006" key="17">
    <source>
        <dbReference type="Google" id="ProtNLM"/>
    </source>
</evidence>
<dbReference type="InterPro" id="IPR017938">
    <property type="entry name" value="Riboflavin_synthase-like_b-brl"/>
</dbReference>
<evidence type="ECO:0000256" key="5">
    <source>
        <dbReference type="ARBA" id="ARBA00022837"/>
    </source>
</evidence>
<dbReference type="Proteomes" id="UP000014760">
    <property type="component" value="Unassembled WGS sequence"/>
</dbReference>
<keyword evidence="3 11" id="KW-0812">Transmembrane</keyword>
<evidence type="ECO:0000313" key="15">
    <source>
        <dbReference type="EnsemblMetazoa" id="CapteP147607"/>
    </source>
</evidence>
<evidence type="ECO:0000256" key="1">
    <source>
        <dbReference type="ARBA" id="ARBA00004141"/>
    </source>
</evidence>
<dbReference type="PROSITE" id="PS50222">
    <property type="entry name" value="EF_HAND_2"/>
    <property type="match status" value="2"/>
</dbReference>
<dbReference type="Gene3D" id="3.40.50.80">
    <property type="entry name" value="Nucleotide-binding domain of ferredoxin-NADP reductase (FNR) module"/>
    <property type="match status" value="1"/>
</dbReference>
<evidence type="ECO:0000256" key="3">
    <source>
        <dbReference type="ARBA" id="ARBA00022692"/>
    </source>
</evidence>
<dbReference type="InterPro" id="IPR011992">
    <property type="entry name" value="EF-hand-dom_pair"/>
</dbReference>
<dbReference type="InterPro" id="IPR013121">
    <property type="entry name" value="Fe_red_NAD-bd_6"/>
</dbReference>
<dbReference type="SUPFAM" id="SSF63380">
    <property type="entry name" value="Riboflavin synthase domain-like"/>
    <property type="match status" value="1"/>
</dbReference>
<dbReference type="FunFam" id="2.40.30.10:FF:000056">
    <property type="entry name" value="NADPH oxidase 5"/>
    <property type="match status" value="1"/>
</dbReference>
<dbReference type="Pfam" id="PF08030">
    <property type="entry name" value="NAD_binding_6"/>
    <property type="match status" value="1"/>
</dbReference>
<evidence type="ECO:0000313" key="16">
    <source>
        <dbReference type="Proteomes" id="UP000014760"/>
    </source>
</evidence>
<reference evidence="14 16" key="2">
    <citation type="journal article" date="2013" name="Nature">
        <title>Insights into bilaterian evolution from three spiralian genomes.</title>
        <authorList>
            <person name="Simakov O."/>
            <person name="Marletaz F."/>
            <person name="Cho S.J."/>
            <person name="Edsinger-Gonzales E."/>
            <person name="Havlak P."/>
            <person name="Hellsten U."/>
            <person name="Kuo D.H."/>
            <person name="Larsson T."/>
            <person name="Lv J."/>
            <person name="Arendt D."/>
            <person name="Savage R."/>
            <person name="Osoegawa K."/>
            <person name="de Jong P."/>
            <person name="Grimwood J."/>
            <person name="Chapman J.A."/>
            <person name="Shapiro H."/>
            <person name="Aerts A."/>
            <person name="Otillar R.P."/>
            <person name="Terry A.Y."/>
            <person name="Boore J.L."/>
            <person name="Grigoriev I.V."/>
            <person name="Lindberg D.R."/>
            <person name="Seaver E.C."/>
            <person name="Weisblat D.A."/>
            <person name="Putnam N.H."/>
            <person name="Rokhsar D.S."/>
        </authorList>
    </citation>
    <scope>NUCLEOTIDE SEQUENCE</scope>
    <source>
        <strain evidence="14 16">I ESC-2004</strain>
    </source>
</reference>
<comment type="subcellular location">
    <subcellularLocation>
        <location evidence="1">Membrane</location>
        <topology evidence="1">Multi-pass membrane protein</topology>
    </subcellularLocation>
</comment>
<dbReference type="SFLD" id="SFLDG01168">
    <property type="entry name" value="Ferric_reductase_subgroup_(FRE"/>
    <property type="match status" value="1"/>
</dbReference>
<evidence type="ECO:0000256" key="2">
    <source>
        <dbReference type="ARBA" id="ARBA00022630"/>
    </source>
</evidence>
<dbReference type="SMART" id="SM00054">
    <property type="entry name" value="EFh"/>
    <property type="match status" value="4"/>
</dbReference>
<reference evidence="15" key="3">
    <citation type="submission" date="2015-06" db="UniProtKB">
        <authorList>
            <consortium name="EnsemblMetazoa"/>
        </authorList>
    </citation>
    <scope>IDENTIFICATION</scope>
</reference>
<feature type="domain" description="FAD-binding FR-type" evidence="13">
    <location>
        <begin position="402"/>
        <end position="556"/>
    </location>
</feature>
<feature type="domain" description="EF-hand" evidence="12">
    <location>
        <begin position="126"/>
        <end position="161"/>
    </location>
</feature>
<dbReference type="Gene3D" id="1.10.238.10">
    <property type="entry name" value="EF-hand"/>
    <property type="match status" value="1"/>
</dbReference>
<dbReference type="CDD" id="cd00051">
    <property type="entry name" value="EFh"/>
    <property type="match status" value="1"/>
</dbReference>
<dbReference type="SFLD" id="SFLDS00052">
    <property type="entry name" value="Ferric_Reductase_Domain"/>
    <property type="match status" value="1"/>
</dbReference>
<accession>R7UNX8</accession>
<dbReference type="SUPFAM" id="SSF47473">
    <property type="entry name" value="EF-hand"/>
    <property type="match status" value="1"/>
</dbReference>
<reference evidence="16" key="1">
    <citation type="submission" date="2012-12" db="EMBL/GenBank/DDBJ databases">
        <authorList>
            <person name="Hellsten U."/>
            <person name="Grimwood J."/>
            <person name="Chapman J.A."/>
            <person name="Shapiro H."/>
            <person name="Aerts A."/>
            <person name="Otillar R.P."/>
            <person name="Terry A.Y."/>
            <person name="Boore J.L."/>
            <person name="Simakov O."/>
            <person name="Marletaz F."/>
            <person name="Cho S.-J."/>
            <person name="Edsinger-Gonzales E."/>
            <person name="Havlak P."/>
            <person name="Kuo D.-H."/>
            <person name="Larsson T."/>
            <person name="Lv J."/>
            <person name="Arendt D."/>
            <person name="Savage R."/>
            <person name="Osoegawa K."/>
            <person name="de Jong P."/>
            <person name="Lindberg D.R."/>
            <person name="Seaver E.C."/>
            <person name="Weisblat D.A."/>
            <person name="Putnam N.H."/>
            <person name="Grigoriev I.V."/>
            <person name="Rokhsar D.S."/>
        </authorList>
    </citation>
    <scope>NUCLEOTIDE SEQUENCE</scope>
    <source>
        <strain evidence="16">I ESC-2004</strain>
    </source>
</reference>
<dbReference type="SUPFAM" id="SSF52343">
    <property type="entry name" value="Ferredoxin reductase-like, C-terminal NADP-linked domain"/>
    <property type="match status" value="1"/>
</dbReference>
<proteinExistence type="predicted"/>
<dbReference type="PANTHER" id="PTHR11972">
    <property type="entry name" value="NADPH OXIDASE"/>
    <property type="match status" value="1"/>
</dbReference>
<dbReference type="HOGENOM" id="CLU_009773_0_0_1"/>
<keyword evidence="4" id="KW-0274">FAD</keyword>
<dbReference type="PROSITE" id="PS00018">
    <property type="entry name" value="EF_HAND_1"/>
    <property type="match status" value="2"/>
</dbReference>
<gene>
    <name evidence="14" type="ORF">CAPTEDRAFT_147607</name>
</gene>
<dbReference type="PRINTS" id="PR00466">
    <property type="entry name" value="GP91PHOX"/>
</dbReference>
<dbReference type="InterPro" id="IPR013130">
    <property type="entry name" value="Fe3_Rdtase_TM_dom"/>
</dbReference>
<comment type="catalytic activity">
    <reaction evidence="10">
        <text>NADPH + 2 O2 = 2 superoxide + NADP(+) + H(+)</text>
        <dbReference type="Rhea" id="RHEA:63180"/>
        <dbReference type="ChEBI" id="CHEBI:15378"/>
        <dbReference type="ChEBI" id="CHEBI:15379"/>
        <dbReference type="ChEBI" id="CHEBI:18421"/>
        <dbReference type="ChEBI" id="CHEBI:57783"/>
        <dbReference type="ChEBI" id="CHEBI:58349"/>
    </reaction>
</comment>
<dbReference type="Pfam" id="PF01794">
    <property type="entry name" value="Ferric_reduct"/>
    <property type="match status" value="1"/>
</dbReference>
<feature type="domain" description="EF-hand" evidence="12">
    <location>
        <begin position="36"/>
        <end position="71"/>
    </location>
</feature>
<evidence type="ECO:0000259" key="13">
    <source>
        <dbReference type="PROSITE" id="PS51384"/>
    </source>
</evidence>
<dbReference type="EMBL" id="KB301807">
    <property type="protein sequence ID" value="ELU05066.1"/>
    <property type="molecule type" value="Genomic_DNA"/>
</dbReference>
<dbReference type="GO" id="GO:0042554">
    <property type="term" value="P:superoxide anion generation"/>
    <property type="evidence" value="ECO:0007669"/>
    <property type="project" value="TreeGrafter"/>
</dbReference>
<keyword evidence="5" id="KW-0106">Calcium</keyword>
<keyword evidence="7 11" id="KW-1133">Transmembrane helix</keyword>
<dbReference type="FunCoup" id="R7UNX8">
    <property type="interactions" value="50"/>
</dbReference>
<dbReference type="PANTHER" id="PTHR11972:SF58">
    <property type="entry name" value="NADPH OXIDASE 5"/>
    <property type="match status" value="1"/>
</dbReference>
<dbReference type="GO" id="GO:0016175">
    <property type="term" value="F:superoxide-generating NAD(P)H oxidase activity"/>
    <property type="evidence" value="ECO:0007669"/>
    <property type="project" value="TreeGrafter"/>
</dbReference>
<dbReference type="FunFam" id="3.40.50.80:FF:000012">
    <property type="entry name" value="NADPH oxidase, isoform B"/>
    <property type="match status" value="1"/>
</dbReference>
<dbReference type="OMA" id="FSWASEI"/>
<dbReference type="EMBL" id="AMQN01007955">
    <property type="status" value="NOT_ANNOTATED_CDS"/>
    <property type="molecule type" value="Genomic_DNA"/>
</dbReference>
<evidence type="ECO:0000256" key="11">
    <source>
        <dbReference type="SAM" id="Phobius"/>
    </source>
</evidence>
<feature type="transmembrane region" description="Helical" evidence="11">
    <location>
        <begin position="335"/>
        <end position="358"/>
    </location>
</feature>
<dbReference type="GO" id="GO:0005509">
    <property type="term" value="F:calcium ion binding"/>
    <property type="evidence" value="ECO:0007669"/>
    <property type="project" value="InterPro"/>
</dbReference>
<dbReference type="Gene3D" id="2.40.30.10">
    <property type="entry name" value="Translation factors"/>
    <property type="match status" value="1"/>
</dbReference>
<keyword evidence="9 11" id="KW-0472">Membrane</keyword>
<dbReference type="STRING" id="283909.R7UNX8"/>
<dbReference type="InterPro" id="IPR002048">
    <property type="entry name" value="EF_hand_dom"/>
</dbReference>
<organism evidence="14">
    <name type="scientific">Capitella teleta</name>
    <name type="common">Polychaete worm</name>
    <dbReference type="NCBI Taxonomy" id="283909"/>
    <lineage>
        <taxon>Eukaryota</taxon>
        <taxon>Metazoa</taxon>
        <taxon>Spiralia</taxon>
        <taxon>Lophotrochozoa</taxon>
        <taxon>Annelida</taxon>
        <taxon>Polychaeta</taxon>
        <taxon>Sedentaria</taxon>
        <taxon>Scolecida</taxon>
        <taxon>Capitellidae</taxon>
        <taxon>Capitella</taxon>
    </lineage>
</organism>
<evidence type="ECO:0000313" key="14">
    <source>
        <dbReference type="EMBL" id="ELU05066.1"/>
    </source>
</evidence>
<dbReference type="OrthoDB" id="167398at2759"/>
<dbReference type="InterPro" id="IPR039261">
    <property type="entry name" value="FNR_nucleotide-bd"/>
</dbReference>
<keyword evidence="2" id="KW-0285">Flavoprotein</keyword>
<dbReference type="SFLD" id="SFLDG01169">
    <property type="entry name" value="NADPH_oxidase_subgroup_(NOX)"/>
    <property type="match status" value="1"/>
</dbReference>
<dbReference type="EnsemblMetazoa" id="CapteT147607">
    <property type="protein sequence ID" value="CapteP147607"/>
    <property type="gene ID" value="CapteG147607"/>
</dbReference>
<dbReference type="AlphaFoldDB" id="R7UNX8"/>
<evidence type="ECO:0000256" key="8">
    <source>
        <dbReference type="ARBA" id="ARBA00023002"/>
    </source>
</evidence>
<sequence length="745" mass="85201">DEETAWLKHMEKQFKEIAGEDGSIDLDEFKRALKVKDSFFADRFFALFDEDGSGSLELEEVLNGLRQITKGSRRDKLKFLFDIHDVDSNHVRCGCVTGSGCIDHSEMKAVLESCVTESALKISDQDIEDLTTILFEAADADDSGSITFEEMITEFEKHPEALDSLTISAANWLKPPVQATKHNKEETWRRFFTKRFVVNNFRLISFLSVFALVNAVLFAFNAWRYWGANGYVIIARGCGMCLNFDCAFVVVLMLRYTLTWLRMTALRFILPFDESVMLHKVVGYVICILTVLHTVAHLINIDTGVPSNSTAAPLPEYWEYLFTFKSKIGFIGPGFGYLSGVILDVILLIMFLCSLSFVRRTGHFQIFYWSHVLYLAFWALLIMHGPMFWYFFILPGILFVIEKIYSLKIVKIARHGHMYVTEVNLLPSKVTHLVISRPAKFVYEPGDYIFINIPDIAANEWHPFTISSAPEHRGEFWLHIRGAGYWTNRLHNFFSNYDEGIDDMDGLQSPPKHTSLKHIRVAREGCPSECYKNQRRRKFVKVKCFVDGPYGSPTREIMNTEHAVLVASGIGVTPYASILQSIMLRRKGRRVTCPCCDKSFYPDVPTELMGIKKVDFIWINRDQKCFEWFVSLLTQLEAQECEDGTVDRFLEMQMYMTAAASKNDMKGLGLQMALELLHAKRGTDLLTGLKTQTKPGRPDWREIFTKISAEKKGSVKVFFCGSAALAKQLNLQCDLHGFEFKKESF</sequence>
<evidence type="ECO:0000256" key="9">
    <source>
        <dbReference type="ARBA" id="ARBA00023136"/>
    </source>
</evidence>
<evidence type="ECO:0000259" key="12">
    <source>
        <dbReference type="PROSITE" id="PS50222"/>
    </source>
</evidence>
<dbReference type="InterPro" id="IPR050369">
    <property type="entry name" value="RBOH/FRE"/>
</dbReference>
<dbReference type="InterPro" id="IPR013112">
    <property type="entry name" value="FAD-bd_8"/>
</dbReference>
<evidence type="ECO:0000256" key="10">
    <source>
        <dbReference type="ARBA" id="ARBA00049908"/>
    </source>
</evidence>
<feature type="transmembrane region" description="Helical" evidence="11">
    <location>
        <begin position="203"/>
        <end position="226"/>
    </location>
</feature>
<dbReference type="InterPro" id="IPR017927">
    <property type="entry name" value="FAD-bd_FR_type"/>
</dbReference>
<dbReference type="CDD" id="cd06186">
    <property type="entry name" value="NOX_Duox_like_FAD_NADP"/>
    <property type="match status" value="1"/>
</dbReference>
<keyword evidence="6" id="KW-0521">NADP</keyword>
<feature type="transmembrane region" description="Helical" evidence="11">
    <location>
        <begin position="277"/>
        <end position="299"/>
    </location>
</feature>
<feature type="transmembrane region" description="Helical" evidence="11">
    <location>
        <begin position="232"/>
        <end position="256"/>
    </location>
</feature>
<evidence type="ECO:0000256" key="4">
    <source>
        <dbReference type="ARBA" id="ARBA00022827"/>
    </source>
</evidence>
<dbReference type="InterPro" id="IPR000778">
    <property type="entry name" value="Cyt_b245_heavy_chain"/>
</dbReference>
<name>R7UNX8_CAPTE</name>
<evidence type="ECO:0000256" key="6">
    <source>
        <dbReference type="ARBA" id="ARBA00022857"/>
    </source>
</evidence>
<dbReference type="GO" id="GO:0043020">
    <property type="term" value="C:NADPH oxidase complex"/>
    <property type="evidence" value="ECO:0007669"/>
    <property type="project" value="TreeGrafter"/>
</dbReference>
<feature type="non-terminal residue" evidence="14">
    <location>
        <position position="1"/>
    </location>
</feature>
<feature type="transmembrane region" description="Helical" evidence="11">
    <location>
        <begin position="365"/>
        <end position="382"/>
    </location>
</feature>